<gene>
    <name evidence="1" type="ORF">NCTC8081_00823</name>
</gene>
<reference evidence="1 2" key="1">
    <citation type="submission" date="2018-06" db="EMBL/GenBank/DDBJ databases">
        <authorList>
            <consortium name="Pathogen Informatics"/>
            <person name="Doyle S."/>
        </authorList>
    </citation>
    <scope>NUCLEOTIDE SEQUENCE [LARGE SCALE GENOMIC DNA]</scope>
    <source>
        <strain evidence="1 2">NCTC8081</strain>
    </source>
</reference>
<accession>A0A2X3E810</accession>
<evidence type="ECO:0000313" key="2">
    <source>
        <dbReference type="Proteomes" id="UP000250234"/>
    </source>
</evidence>
<evidence type="ECO:0000313" key="1">
    <source>
        <dbReference type="EMBL" id="SQC06710.1"/>
    </source>
</evidence>
<dbReference type="EMBL" id="UAWO01000002">
    <property type="protein sequence ID" value="SQC06710.1"/>
    <property type="molecule type" value="Genomic_DNA"/>
</dbReference>
<dbReference type="Pfam" id="PF19952">
    <property type="entry name" value="DUF6414"/>
    <property type="match status" value="1"/>
</dbReference>
<organism evidence="1 2">
    <name type="scientific">Clostridium perfringens</name>
    <dbReference type="NCBI Taxonomy" id="1502"/>
    <lineage>
        <taxon>Bacteria</taxon>
        <taxon>Bacillati</taxon>
        <taxon>Bacillota</taxon>
        <taxon>Clostridia</taxon>
        <taxon>Eubacteriales</taxon>
        <taxon>Clostridiaceae</taxon>
        <taxon>Clostridium</taxon>
    </lineage>
</organism>
<dbReference type="Proteomes" id="UP000250234">
    <property type="component" value="Unassembled WGS sequence"/>
</dbReference>
<proteinExistence type="predicted"/>
<protein>
    <submittedName>
        <fullName evidence="1">Uncharacterized protein</fullName>
    </submittedName>
</protein>
<dbReference type="RefSeq" id="WP_111945445.1">
    <property type="nucleotide sequence ID" value="NZ_UAWO01000002.1"/>
</dbReference>
<sequence>MKHFVYLDLEILNSYLSQINEGLLKNHVTEVKDNIKNEKIETELPGKNNFTTNIGMPLIKMIFSEDKDTLTTTNTLSKIESGRELIEKILHDNAFDQLENYLIENNLLGTSEEVKIGNYIREESEFLVRDLEYILDIYTDEFIEFMGDSAQSKEWSDAVNKNRKKKEIIEQKNVRRIFKIARNMLPYSKFIIANDLILIINDKYLRESLMEIKFNYSSKIKIVGQYTSNLNESLNKEKDTADNFSILLSSLDDFWREFFINQLNLNNNMKIIKPIALYFE</sequence>
<dbReference type="AlphaFoldDB" id="A0A2X3E810"/>
<name>A0A2X3E810_CLOPF</name>
<dbReference type="InterPro" id="IPR045633">
    <property type="entry name" value="DUF6414"/>
</dbReference>